<dbReference type="EMBL" id="JBHTNU010000001">
    <property type="protein sequence ID" value="MFD1425665.1"/>
    <property type="molecule type" value="Genomic_DNA"/>
</dbReference>
<sequence>MYPYFQQHFQRSMQTPMPAQTQMLPEAVKQMMAEHLRLMKEINRKVGLIEEQLRREKG</sequence>
<dbReference type="RefSeq" id="WP_380162564.1">
    <property type="nucleotide sequence ID" value="NZ_JBHTNU010000001.1"/>
</dbReference>
<gene>
    <name evidence="1" type="ORF">ACFQ4Y_01780</name>
</gene>
<evidence type="ECO:0000313" key="1">
    <source>
        <dbReference type="EMBL" id="MFD1425665.1"/>
    </source>
</evidence>
<keyword evidence="2" id="KW-1185">Reference proteome</keyword>
<accession>A0ABW4C4Q5</accession>
<evidence type="ECO:0000313" key="2">
    <source>
        <dbReference type="Proteomes" id="UP001597282"/>
    </source>
</evidence>
<name>A0ABW4C4Q5_9BACL</name>
<dbReference type="Proteomes" id="UP001597282">
    <property type="component" value="Unassembled WGS sequence"/>
</dbReference>
<reference evidence="2" key="1">
    <citation type="journal article" date="2019" name="Int. J. Syst. Evol. Microbiol.">
        <title>The Global Catalogue of Microorganisms (GCM) 10K type strain sequencing project: providing services to taxonomists for standard genome sequencing and annotation.</title>
        <authorList>
            <consortium name="The Broad Institute Genomics Platform"/>
            <consortium name="The Broad Institute Genome Sequencing Center for Infectious Disease"/>
            <person name="Wu L."/>
            <person name="Ma J."/>
        </authorList>
    </citation>
    <scope>NUCLEOTIDE SEQUENCE [LARGE SCALE GENOMIC DNA]</scope>
    <source>
        <strain evidence="2">S1</strain>
    </source>
</reference>
<comment type="caution">
    <text evidence="1">The sequence shown here is derived from an EMBL/GenBank/DDBJ whole genome shotgun (WGS) entry which is preliminary data.</text>
</comment>
<protein>
    <submittedName>
        <fullName evidence="1">Uncharacterized protein</fullName>
    </submittedName>
</protein>
<proteinExistence type="predicted"/>
<organism evidence="1 2">
    <name type="scientific">Kroppenstedtia sanguinis</name>
    <dbReference type="NCBI Taxonomy" id="1380684"/>
    <lineage>
        <taxon>Bacteria</taxon>
        <taxon>Bacillati</taxon>
        <taxon>Bacillota</taxon>
        <taxon>Bacilli</taxon>
        <taxon>Bacillales</taxon>
        <taxon>Thermoactinomycetaceae</taxon>
        <taxon>Kroppenstedtia</taxon>
    </lineage>
</organism>